<keyword evidence="5" id="KW-0029">Amino-acid transport</keyword>
<dbReference type="SMART" id="SM00382">
    <property type="entry name" value="AAA"/>
    <property type="match status" value="1"/>
</dbReference>
<protein>
    <submittedName>
        <fullName evidence="7">ABC transporter ATP-binding protein</fullName>
    </submittedName>
</protein>
<comment type="similarity">
    <text evidence="1">Belongs to the ABC transporter superfamily.</text>
</comment>
<evidence type="ECO:0000259" key="6">
    <source>
        <dbReference type="PROSITE" id="PS50893"/>
    </source>
</evidence>
<comment type="caution">
    <text evidence="7">The sequence shown here is derived from an EMBL/GenBank/DDBJ whole genome shotgun (WGS) entry which is preliminary data.</text>
</comment>
<dbReference type="Proteomes" id="UP000249577">
    <property type="component" value="Unassembled WGS sequence"/>
</dbReference>
<dbReference type="EMBL" id="QFPN01000004">
    <property type="protein sequence ID" value="PZQ16071.1"/>
    <property type="molecule type" value="Genomic_DNA"/>
</dbReference>
<keyword evidence="2" id="KW-0813">Transport</keyword>
<evidence type="ECO:0000313" key="7">
    <source>
        <dbReference type="EMBL" id="PZQ16071.1"/>
    </source>
</evidence>
<dbReference type="CDD" id="cd03224">
    <property type="entry name" value="ABC_TM1139_LivF_branched"/>
    <property type="match status" value="1"/>
</dbReference>
<feature type="domain" description="ABC transporter" evidence="6">
    <location>
        <begin position="8"/>
        <end position="237"/>
    </location>
</feature>
<dbReference type="GO" id="GO:0016887">
    <property type="term" value="F:ATP hydrolysis activity"/>
    <property type="evidence" value="ECO:0007669"/>
    <property type="project" value="InterPro"/>
</dbReference>
<reference evidence="7 8" key="1">
    <citation type="submission" date="2017-08" db="EMBL/GenBank/DDBJ databases">
        <title>Infants hospitalized years apart are colonized by the same room-sourced microbial strains.</title>
        <authorList>
            <person name="Brooks B."/>
            <person name="Olm M.R."/>
            <person name="Firek B.A."/>
            <person name="Baker R."/>
            <person name="Thomas B.C."/>
            <person name="Morowitz M.J."/>
            <person name="Banfield J.F."/>
        </authorList>
    </citation>
    <scope>NUCLEOTIDE SEQUENCE [LARGE SCALE GENOMIC DNA]</scope>
    <source>
        <strain evidence="7">S2_005_003_R2_43</strain>
    </source>
</reference>
<dbReference type="PROSITE" id="PS50893">
    <property type="entry name" value="ABC_TRANSPORTER_2"/>
    <property type="match status" value="1"/>
</dbReference>
<dbReference type="PANTHER" id="PTHR43820">
    <property type="entry name" value="HIGH-AFFINITY BRANCHED-CHAIN AMINO ACID TRANSPORT ATP-BINDING PROTEIN LIVF"/>
    <property type="match status" value="1"/>
</dbReference>
<dbReference type="InterPro" id="IPR027417">
    <property type="entry name" value="P-loop_NTPase"/>
</dbReference>
<keyword evidence="4 7" id="KW-0067">ATP-binding</keyword>
<dbReference type="AlphaFoldDB" id="A0A2W5KGN1"/>
<keyword evidence="3" id="KW-0547">Nucleotide-binding</keyword>
<evidence type="ECO:0000256" key="3">
    <source>
        <dbReference type="ARBA" id="ARBA00022741"/>
    </source>
</evidence>
<dbReference type="GO" id="GO:0015658">
    <property type="term" value="F:branched-chain amino acid transmembrane transporter activity"/>
    <property type="evidence" value="ECO:0007669"/>
    <property type="project" value="TreeGrafter"/>
</dbReference>
<evidence type="ECO:0000256" key="5">
    <source>
        <dbReference type="ARBA" id="ARBA00022970"/>
    </source>
</evidence>
<dbReference type="Pfam" id="PF00005">
    <property type="entry name" value="ABC_tran"/>
    <property type="match status" value="1"/>
</dbReference>
<dbReference type="InterPro" id="IPR003593">
    <property type="entry name" value="AAA+_ATPase"/>
</dbReference>
<proteinExistence type="inferred from homology"/>
<dbReference type="PANTHER" id="PTHR43820:SF5">
    <property type="entry name" value="HIGH-AFFINITY BRANCHED-CHAIN AMINO ACID TRANSPORT ATP-BINDING PROTEIN"/>
    <property type="match status" value="1"/>
</dbReference>
<dbReference type="GO" id="GO:0005524">
    <property type="term" value="F:ATP binding"/>
    <property type="evidence" value="ECO:0007669"/>
    <property type="project" value="UniProtKB-KW"/>
</dbReference>
<dbReference type="Gene3D" id="3.40.50.300">
    <property type="entry name" value="P-loop containing nucleotide triphosphate hydrolases"/>
    <property type="match status" value="1"/>
</dbReference>
<accession>A0A2W5KGN1</accession>
<dbReference type="SUPFAM" id="SSF52540">
    <property type="entry name" value="P-loop containing nucleoside triphosphate hydrolases"/>
    <property type="match status" value="1"/>
</dbReference>
<dbReference type="InterPro" id="IPR052156">
    <property type="entry name" value="BCAA_Transport_ATP-bd_LivF"/>
</dbReference>
<evidence type="ECO:0000256" key="4">
    <source>
        <dbReference type="ARBA" id="ARBA00022840"/>
    </source>
</evidence>
<sequence>MEAPAPQLALSAVRSGYGRVTVVQNVSLTVSTGEIVAVIGRNGVGKSTLMKTIMGEIPSSAGSVVFRGVDVTRLDPARRARLGVGYVPQGRDVFARMTVAENLALGRRVGGARELNLDRVFGFFPVLEKRLGQAAGSMSGGEQQQLAIGRVLAGRPDVILLDEPSEGVQPNIVQEIGRIIRRLRDEERLTVLIVEQNLSLIRAVADRCVVMDKGAVVGEIAPDALDDPETAARHLSL</sequence>
<evidence type="ECO:0000256" key="2">
    <source>
        <dbReference type="ARBA" id="ARBA00022448"/>
    </source>
</evidence>
<name>A0A2W5KGN1_ANCNO</name>
<gene>
    <name evidence="7" type="ORF">DI565_09765</name>
</gene>
<dbReference type="InterPro" id="IPR003439">
    <property type="entry name" value="ABC_transporter-like_ATP-bd"/>
</dbReference>
<evidence type="ECO:0000313" key="8">
    <source>
        <dbReference type="Proteomes" id="UP000249577"/>
    </source>
</evidence>
<dbReference type="GO" id="GO:0015807">
    <property type="term" value="P:L-amino acid transport"/>
    <property type="evidence" value="ECO:0007669"/>
    <property type="project" value="TreeGrafter"/>
</dbReference>
<organism evidence="7 8">
    <name type="scientific">Ancylobacter novellus</name>
    <name type="common">Thiobacillus novellus</name>
    <dbReference type="NCBI Taxonomy" id="921"/>
    <lineage>
        <taxon>Bacteria</taxon>
        <taxon>Pseudomonadati</taxon>
        <taxon>Pseudomonadota</taxon>
        <taxon>Alphaproteobacteria</taxon>
        <taxon>Hyphomicrobiales</taxon>
        <taxon>Xanthobacteraceae</taxon>
        <taxon>Ancylobacter</taxon>
    </lineage>
</organism>
<evidence type="ECO:0000256" key="1">
    <source>
        <dbReference type="ARBA" id="ARBA00005417"/>
    </source>
</evidence>